<dbReference type="Pfam" id="PF19686">
    <property type="entry name" value="DUF6188"/>
    <property type="match status" value="1"/>
</dbReference>
<dbReference type="InterPro" id="IPR046179">
    <property type="entry name" value="DUF6188"/>
</dbReference>
<dbReference type="EMBL" id="JARXRN010000005">
    <property type="protein sequence ID" value="MDH5828929.1"/>
    <property type="molecule type" value="Genomic_DNA"/>
</dbReference>
<gene>
    <name evidence="1" type="ORF">QFW80_00120</name>
</gene>
<evidence type="ECO:0000313" key="1">
    <source>
        <dbReference type="EMBL" id="MDH5828929.1"/>
    </source>
</evidence>
<reference evidence="1 2" key="1">
    <citation type="submission" date="2023-04" db="EMBL/GenBank/DDBJ databases">
        <title>Luteimonas sp. M1R5S18.</title>
        <authorList>
            <person name="Sun J.-Q."/>
        </authorList>
    </citation>
    <scope>NUCLEOTIDE SEQUENCE [LARGE SCALE GENOMIC DNA]</scope>
    <source>
        <strain evidence="1 2">M1R5S18</strain>
    </source>
</reference>
<sequence length="270" mass="28617">MIFALATDENTLLVFTSVTDAMVYCEGIDVEDGGWSFWDHVGRALDAEFHIPNHRDGFTVGSGSYRLVPAADKATLGDSLTSIGQIGDNPHFPTLSAVGGTPCKRRSGVPAWGLTNHSSRTRFAGRLNSGVRQLMDDSWTSQLIGQTVNAIEQWEGGTCAITLTGGYNIQIESLWRLLISGTLKRTSQDEGQIFGLNEPVHAVSELSGTLLGHTLIAVQVAQGTADLTLHFGVLILQAVADSSGYEAWQVVGPSGMVAVGQGGGNVVVYG</sequence>
<proteinExistence type="predicted"/>
<organism evidence="1 2">
    <name type="scientific">Luteimonas rhizosphaericola</name>
    <dbReference type="NCBI Taxonomy" id="3042024"/>
    <lineage>
        <taxon>Bacteria</taxon>
        <taxon>Pseudomonadati</taxon>
        <taxon>Pseudomonadota</taxon>
        <taxon>Gammaproteobacteria</taxon>
        <taxon>Lysobacterales</taxon>
        <taxon>Lysobacteraceae</taxon>
        <taxon>Luteimonas</taxon>
    </lineage>
</organism>
<dbReference type="Proteomes" id="UP001156831">
    <property type="component" value="Unassembled WGS sequence"/>
</dbReference>
<evidence type="ECO:0000313" key="2">
    <source>
        <dbReference type="Proteomes" id="UP001156831"/>
    </source>
</evidence>
<comment type="caution">
    <text evidence="1">The sequence shown here is derived from an EMBL/GenBank/DDBJ whole genome shotgun (WGS) entry which is preliminary data.</text>
</comment>
<protein>
    <submittedName>
        <fullName evidence="1">DUF6188 family protein</fullName>
    </submittedName>
</protein>
<name>A0ABT6JE70_9GAMM</name>
<dbReference type="RefSeq" id="WP_280598824.1">
    <property type="nucleotide sequence ID" value="NZ_JARXRN010000005.1"/>
</dbReference>
<keyword evidence="2" id="KW-1185">Reference proteome</keyword>
<accession>A0ABT6JE70</accession>